<feature type="transmembrane region" description="Helical" evidence="1">
    <location>
        <begin position="12"/>
        <end position="30"/>
    </location>
</feature>
<dbReference type="EMBL" id="JASCZI010243787">
    <property type="protein sequence ID" value="MED6213598.1"/>
    <property type="molecule type" value="Genomic_DNA"/>
</dbReference>
<comment type="caution">
    <text evidence="2">The sequence shown here is derived from an EMBL/GenBank/DDBJ whole genome shotgun (WGS) entry which is preliminary data.</text>
</comment>
<organism evidence="2 3">
    <name type="scientific">Stylosanthes scabra</name>
    <dbReference type="NCBI Taxonomy" id="79078"/>
    <lineage>
        <taxon>Eukaryota</taxon>
        <taxon>Viridiplantae</taxon>
        <taxon>Streptophyta</taxon>
        <taxon>Embryophyta</taxon>
        <taxon>Tracheophyta</taxon>
        <taxon>Spermatophyta</taxon>
        <taxon>Magnoliopsida</taxon>
        <taxon>eudicotyledons</taxon>
        <taxon>Gunneridae</taxon>
        <taxon>Pentapetalae</taxon>
        <taxon>rosids</taxon>
        <taxon>fabids</taxon>
        <taxon>Fabales</taxon>
        <taxon>Fabaceae</taxon>
        <taxon>Papilionoideae</taxon>
        <taxon>50 kb inversion clade</taxon>
        <taxon>dalbergioids sensu lato</taxon>
        <taxon>Dalbergieae</taxon>
        <taxon>Pterocarpus clade</taxon>
        <taxon>Stylosanthes</taxon>
    </lineage>
</organism>
<evidence type="ECO:0000313" key="2">
    <source>
        <dbReference type="EMBL" id="MED6213598.1"/>
    </source>
</evidence>
<keyword evidence="3" id="KW-1185">Reference proteome</keyword>
<keyword evidence="1" id="KW-0812">Transmembrane</keyword>
<evidence type="ECO:0000313" key="3">
    <source>
        <dbReference type="Proteomes" id="UP001341840"/>
    </source>
</evidence>
<gene>
    <name evidence="2" type="ORF">PIB30_094917</name>
</gene>
<sequence length="89" mass="10313">MKTCLNRLKDKEIALITIVVMSAIIILWNWEKTSYLTVLFPPQDPFQLSSGQIDNRSIPLLFEDMSNDVCHASRIDSNKKEQTSWDLEQ</sequence>
<proteinExistence type="predicted"/>
<protein>
    <submittedName>
        <fullName evidence="2">Uncharacterized protein</fullName>
    </submittedName>
</protein>
<evidence type="ECO:0000256" key="1">
    <source>
        <dbReference type="SAM" id="Phobius"/>
    </source>
</evidence>
<reference evidence="2 3" key="1">
    <citation type="journal article" date="2023" name="Plants (Basel)">
        <title>Bridging the Gap: Combining Genomics and Transcriptomics Approaches to Understand Stylosanthes scabra, an Orphan Legume from the Brazilian Caatinga.</title>
        <authorList>
            <person name="Ferreira-Neto J.R.C."/>
            <person name="da Silva M.D."/>
            <person name="Binneck E."/>
            <person name="de Melo N.F."/>
            <person name="da Silva R.H."/>
            <person name="de Melo A.L.T.M."/>
            <person name="Pandolfi V."/>
            <person name="Bustamante F.O."/>
            <person name="Brasileiro-Vidal A.C."/>
            <person name="Benko-Iseppon A.M."/>
        </authorList>
    </citation>
    <scope>NUCLEOTIDE SEQUENCE [LARGE SCALE GENOMIC DNA]</scope>
    <source>
        <tissue evidence="2">Leaves</tissue>
    </source>
</reference>
<dbReference type="Proteomes" id="UP001341840">
    <property type="component" value="Unassembled WGS sequence"/>
</dbReference>
<name>A0ABU6YWX9_9FABA</name>
<keyword evidence="1" id="KW-1133">Transmembrane helix</keyword>
<keyword evidence="1" id="KW-0472">Membrane</keyword>
<accession>A0ABU6YWX9</accession>